<organism evidence="1">
    <name type="scientific">Arundo donax</name>
    <name type="common">Giant reed</name>
    <name type="synonym">Donax arundinaceus</name>
    <dbReference type="NCBI Taxonomy" id="35708"/>
    <lineage>
        <taxon>Eukaryota</taxon>
        <taxon>Viridiplantae</taxon>
        <taxon>Streptophyta</taxon>
        <taxon>Embryophyta</taxon>
        <taxon>Tracheophyta</taxon>
        <taxon>Spermatophyta</taxon>
        <taxon>Magnoliopsida</taxon>
        <taxon>Liliopsida</taxon>
        <taxon>Poales</taxon>
        <taxon>Poaceae</taxon>
        <taxon>PACMAD clade</taxon>
        <taxon>Arundinoideae</taxon>
        <taxon>Arundineae</taxon>
        <taxon>Arundo</taxon>
    </lineage>
</organism>
<reference evidence="1" key="2">
    <citation type="journal article" date="2015" name="Data Brief">
        <title>Shoot transcriptome of the giant reed, Arundo donax.</title>
        <authorList>
            <person name="Barrero R.A."/>
            <person name="Guerrero F.D."/>
            <person name="Moolhuijzen P."/>
            <person name="Goolsby J.A."/>
            <person name="Tidwell J."/>
            <person name="Bellgard S.E."/>
            <person name="Bellgard M.I."/>
        </authorList>
    </citation>
    <scope>NUCLEOTIDE SEQUENCE</scope>
    <source>
        <tissue evidence="1">Shoot tissue taken approximately 20 cm above the soil surface</tissue>
    </source>
</reference>
<name>A0A0A9CJ40_ARUDO</name>
<accession>A0A0A9CJ40</accession>
<proteinExistence type="predicted"/>
<dbReference type="EMBL" id="GBRH01224480">
    <property type="protein sequence ID" value="JAD73415.1"/>
    <property type="molecule type" value="Transcribed_RNA"/>
</dbReference>
<reference evidence="1" key="1">
    <citation type="submission" date="2014-09" db="EMBL/GenBank/DDBJ databases">
        <authorList>
            <person name="Magalhaes I.L.F."/>
            <person name="Oliveira U."/>
            <person name="Santos F.R."/>
            <person name="Vidigal T.H.D.A."/>
            <person name="Brescovit A.D."/>
            <person name="Santos A.J."/>
        </authorList>
    </citation>
    <scope>NUCLEOTIDE SEQUENCE</scope>
    <source>
        <tissue evidence="1">Shoot tissue taken approximately 20 cm above the soil surface</tissue>
    </source>
</reference>
<dbReference type="AlphaFoldDB" id="A0A0A9CJ40"/>
<evidence type="ECO:0000313" key="1">
    <source>
        <dbReference type="EMBL" id="JAD73415.1"/>
    </source>
</evidence>
<protein>
    <submittedName>
        <fullName evidence="1">Uncharacterized protein</fullName>
    </submittedName>
</protein>
<sequence>MLIIIVSFRFISSPSSFLSYFQATLLCTLVKLAFKNE</sequence>